<reference evidence="5" key="1">
    <citation type="journal article" date="2018" name="Gigascience">
        <title>Genome assembly of the Pink Ipe (Handroanthus impetiginosus, Bignoniaceae), a highly valued, ecologically keystone Neotropical timber forest tree.</title>
        <authorList>
            <person name="Silva-Junior O.B."/>
            <person name="Grattapaglia D."/>
            <person name="Novaes E."/>
            <person name="Collevatti R.G."/>
        </authorList>
    </citation>
    <scope>NUCLEOTIDE SEQUENCE [LARGE SCALE GENOMIC DNA]</scope>
    <source>
        <strain evidence="5">cv. UFG-1</strain>
    </source>
</reference>
<proteinExistence type="inferred from homology"/>
<evidence type="ECO:0000256" key="2">
    <source>
        <dbReference type="ARBA" id="ARBA00022737"/>
    </source>
</evidence>
<dbReference type="InterPro" id="IPR050667">
    <property type="entry name" value="PPR-containing_protein"/>
</dbReference>
<dbReference type="AlphaFoldDB" id="A0A2G9G434"/>
<feature type="repeat" description="PPR" evidence="3">
    <location>
        <begin position="323"/>
        <end position="357"/>
    </location>
</feature>
<comment type="similarity">
    <text evidence="1">Belongs to the PPR family. P subfamily.</text>
</comment>
<feature type="repeat" description="PPR" evidence="3">
    <location>
        <begin position="406"/>
        <end position="440"/>
    </location>
</feature>
<dbReference type="InterPro" id="IPR002885">
    <property type="entry name" value="PPR_rpt"/>
</dbReference>
<dbReference type="NCBIfam" id="TIGR00756">
    <property type="entry name" value="PPR"/>
    <property type="match status" value="6"/>
</dbReference>
<feature type="repeat" description="PPR" evidence="3">
    <location>
        <begin position="108"/>
        <end position="138"/>
    </location>
</feature>
<keyword evidence="2" id="KW-0677">Repeat</keyword>
<organism evidence="4 5">
    <name type="scientific">Handroanthus impetiginosus</name>
    <dbReference type="NCBI Taxonomy" id="429701"/>
    <lineage>
        <taxon>Eukaryota</taxon>
        <taxon>Viridiplantae</taxon>
        <taxon>Streptophyta</taxon>
        <taxon>Embryophyta</taxon>
        <taxon>Tracheophyta</taxon>
        <taxon>Spermatophyta</taxon>
        <taxon>Magnoliopsida</taxon>
        <taxon>eudicotyledons</taxon>
        <taxon>Gunneridae</taxon>
        <taxon>Pentapetalae</taxon>
        <taxon>asterids</taxon>
        <taxon>lamiids</taxon>
        <taxon>Lamiales</taxon>
        <taxon>Bignoniaceae</taxon>
        <taxon>Crescentiina</taxon>
        <taxon>Tabebuia alliance</taxon>
        <taxon>Handroanthus</taxon>
    </lineage>
</organism>
<dbReference type="Proteomes" id="UP000231279">
    <property type="component" value="Unassembled WGS sequence"/>
</dbReference>
<dbReference type="EMBL" id="NKXS01007185">
    <property type="protein sequence ID" value="PIN00076.1"/>
    <property type="molecule type" value="Genomic_DNA"/>
</dbReference>
<evidence type="ECO:0008006" key="6">
    <source>
        <dbReference type="Google" id="ProtNLM"/>
    </source>
</evidence>
<evidence type="ECO:0000313" key="4">
    <source>
        <dbReference type="EMBL" id="PIN00076.1"/>
    </source>
</evidence>
<feature type="repeat" description="PPR" evidence="3">
    <location>
        <begin position="34"/>
        <end position="68"/>
    </location>
</feature>
<gene>
    <name evidence="4" type="ORF">CDL12_27422</name>
</gene>
<accession>A0A2G9G434</accession>
<comment type="caution">
    <text evidence="4">The sequence shown here is derived from an EMBL/GenBank/DDBJ whole genome shotgun (WGS) entry which is preliminary data.</text>
</comment>
<sequence length="555" mass="62651">MRRNSEALQYFNLKSSLNNPHHLLHPAPPLPPPSKSLLNTCSFAYCRSGWPHSAAQIFKKMKRHKLRPNLSTLNTLLSSLVKKNPSTHSTHFCQELFNDAVMLGVSSSVVTFNILISGYCLEYKFKDAFELLRKMEDDFKCNYEPDNATYNMISDAMSKKGRLHDIRDLLLDMKNKGLFPNRNTYNILVDGYWRIDEAFKLRDDMGGMKLLPDVITYNTLINGCFEAKKNSEAFKLADEMKEKGVQPNEVTNNILIKWMEDSGYSLDCVAYSTLTSGFCKAGDMVGAFRTMNQMALHDLCSKRKLQDAYELLSSANKRGYILDEVSYVTLIVGYFKEENGDRAMKIWDETKKKEIIHTIITYNSVIGGLCKLGKTDLAITKLNELLENGLVPAGRETMVEKSFKPDIYTYNILLRGLCREGMLEKAIKLFNTCVSKGKVLDAVKHNTLITALCKEERLEHSYTFNAIIGALNDAGKTKEAEDLLPKMFCSLFLTYKNVVAASEPSNESDSSSVAYSQQIKELCAEGQCKDAMQVFMEQTQKGITVNKSAPVLVYV</sequence>
<dbReference type="STRING" id="429701.A0A2G9G434"/>
<evidence type="ECO:0000256" key="3">
    <source>
        <dbReference type="PROSITE-ProRule" id="PRU00708"/>
    </source>
</evidence>
<dbReference type="Gene3D" id="1.25.40.10">
    <property type="entry name" value="Tetratricopeptide repeat domain"/>
    <property type="match status" value="5"/>
</dbReference>
<dbReference type="InterPro" id="IPR011990">
    <property type="entry name" value="TPR-like_helical_dom_sf"/>
</dbReference>
<evidence type="ECO:0000256" key="1">
    <source>
        <dbReference type="ARBA" id="ARBA00007626"/>
    </source>
</evidence>
<dbReference type="Pfam" id="PF12854">
    <property type="entry name" value="PPR_1"/>
    <property type="match status" value="2"/>
</dbReference>
<dbReference type="Pfam" id="PF13041">
    <property type="entry name" value="PPR_2"/>
    <property type="match status" value="4"/>
</dbReference>
<dbReference type="Pfam" id="PF01535">
    <property type="entry name" value="PPR"/>
    <property type="match status" value="1"/>
</dbReference>
<dbReference type="PANTHER" id="PTHR47939">
    <property type="entry name" value="MEMBRANE-ASSOCIATED SALT-INDUCIBLE PROTEIN-LIKE"/>
    <property type="match status" value="1"/>
</dbReference>
<dbReference type="OrthoDB" id="185373at2759"/>
<dbReference type="PANTHER" id="PTHR47939:SF13">
    <property type="entry name" value="OS03G0201400 PROTEIN"/>
    <property type="match status" value="1"/>
</dbReference>
<feature type="repeat" description="PPR" evidence="3">
    <location>
        <begin position="146"/>
        <end position="180"/>
    </location>
</feature>
<keyword evidence="5" id="KW-1185">Reference proteome</keyword>
<dbReference type="PROSITE" id="PS51375">
    <property type="entry name" value="PPR"/>
    <property type="match status" value="8"/>
</dbReference>
<feature type="repeat" description="PPR" evidence="3">
    <location>
        <begin position="358"/>
        <end position="392"/>
    </location>
</feature>
<name>A0A2G9G434_9LAMI</name>
<protein>
    <recommendedName>
        <fullName evidence="6">Pentacotripeptide-repeat region of PRORP domain-containing protein</fullName>
    </recommendedName>
</protein>
<feature type="repeat" description="PPR" evidence="3">
    <location>
        <begin position="213"/>
        <end position="247"/>
    </location>
</feature>
<evidence type="ECO:0000313" key="5">
    <source>
        <dbReference type="Proteomes" id="UP000231279"/>
    </source>
</evidence>
<feature type="repeat" description="PPR" evidence="3">
    <location>
        <begin position="267"/>
        <end position="301"/>
    </location>
</feature>
<dbReference type="Pfam" id="PF13812">
    <property type="entry name" value="PPR_3"/>
    <property type="match status" value="1"/>
</dbReference>